<proteinExistence type="predicted"/>
<comment type="caution">
    <text evidence="1">The sequence shown here is derived from an EMBL/GenBank/DDBJ whole genome shotgun (WGS) entry which is preliminary data.</text>
</comment>
<sequence length="69" mass="7590">MDTPYINGRAALADAALLLETYGDDAGFEAAARAEASRDNGNVLKFCHWRQIERVIVTLSNKEVRGTVH</sequence>
<keyword evidence="2" id="KW-1185">Reference proteome</keyword>
<protein>
    <submittedName>
        <fullName evidence="1">Uncharacterized protein</fullName>
    </submittedName>
</protein>
<gene>
    <name evidence="1" type="ORF">LZ496_00360</name>
</gene>
<dbReference type="EMBL" id="JAMGBA010000001">
    <property type="protein sequence ID" value="MCL6697244.1"/>
    <property type="molecule type" value="Genomic_DNA"/>
</dbReference>
<accession>A0ABT0RQQ5</accession>
<evidence type="ECO:0000313" key="2">
    <source>
        <dbReference type="Proteomes" id="UP001203410"/>
    </source>
</evidence>
<dbReference type="RefSeq" id="WP_249902625.1">
    <property type="nucleotide sequence ID" value="NZ_JAMGBA010000001.1"/>
</dbReference>
<reference evidence="1 2" key="1">
    <citation type="submission" date="2022-05" db="EMBL/GenBank/DDBJ databases">
        <authorList>
            <person name="Jo J.-H."/>
            <person name="Im W.-T."/>
        </authorList>
    </citation>
    <scope>NUCLEOTIDE SEQUENCE [LARGE SCALE GENOMIC DNA]</scope>
    <source>
        <strain evidence="1 2">NSE70-1</strain>
    </source>
</reference>
<evidence type="ECO:0000313" key="1">
    <source>
        <dbReference type="EMBL" id="MCL6697244.1"/>
    </source>
</evidence>
<name>A0ABT0RQQ5_9SPHN</name>
<organism evidence="1 2">
    <name type="scientific">Sphingomonas caseinilyticus</name>
    <dbReference type="NCBI Taxonomy" id="2908205"/>
    <lineage>
        <taxon>Bacteria</taxon>
        <taxon>Pseudomonadati</taxon>
        <taxon>Pseudomonadota</taxon>
        <taxon>Alphaproteobacteria</taxon>
        <taxon>Sphingomonadales</taxon>
        <taxon>Sphingomonadaceae</taxon>
        <taxon>Sphingomonas</taxon>
    </lineage>
</organism>
<dbReference type="Proteomes" id="UP001203410">
    <property type="component" value="Unassembled WGS sequence"/>
</dbReference>